<dbReference type="AlphaFoldDB" id="A0A9P7VZN8"/>
<proteinExistence type="predicted"/>
<dbReference type="GeneID" id="66103543"/>
<name>A0A9P7VZN8_9AGAR</name>
<dbReference type="Gene3D" id="2.60.120.10">
    <property type="entry name" value="Jelly Rolls"/>
    <property type="match status" value="1"/>
</dbReference>
<comment type="caution">
    <text evidence="2">The sequence shown here is derived from an EMBL/GenBank/DDBJ whole genome shotgun (WGS) entry which is preliminary data.</text>
</comment>
<dbReference type="InterPro" id="IPR014710">
    <property type="entry name" value="RmlC-like_jellyroll"/>
</dbReference>
<evidence type="ECO:0000313" key="3">
    <source>
        <dbReference type="Proteomes" id="UP000812287"/>
    </source>
</evidence>
<dbReference type="OrthoDB" id="5840532at2759"/>
<dbReference type="SUPFAM" id="SSF51182">
    <property type="entry name" value="RmlC-like cupins"/>
    <property type="match status" value="1"/>
</dbReference>
<dbReference type="InterPro" id="IPR047142">
    <property type="entry name" value="OryJ/VirC-like"/>
</dbReference>
<feature type="region of interest" description="Disordered" evidence="1">
    <location>
        <begin position="1"/>
        <end position="22"/>
    </location>
</feature>
<dbReference type="CDD" id="cd02231">
    <property type="entry name" value="cupin_BLL6423-like"/>
    <property type="match status" value="1"/>
</dbReference>
<dbReference type="PANTHER" id="PTHR36156:SF2">
    <property type="entry name" value="CUPIN TYPE-2 DOMAIN-CONTAINING PROTEIN"/>
    <property type="match status" value="1"/>
</dbReference>
<keyword evidence="3" id="KW-1185">Reference proteome</keyword>
<accession>A0A9P7VZN8</accession>
<reference evidence="2" key="1">
    <citation type="submission" date="2020-11" db="EMBL/GenBank/DDBJ databases">
        <title>Adaptations for nitrogen fixation in a non-lichenized fungal sporocarp promotes dispersal by wood-feeding termites.</title>
        <authorList>
            <consortium name="DOE Joint Genome Institute"/>
            <person name="Koch R.A."/>
            <person name="Yoon G."/>
            <person name="Arayal U."/>
            <person name="Lail K."/>
            <person name="Amirebrahimi M."/>
            <person name="Labutti K."/>
            <person name="Lipzen A."/>
            <person name="Riley R."/>
            <person name="Barry K."/>
            <person name="Henrissat B."/>
            <person name="Grigoriev I.V."/>
            <person name="Herr J.R."/>
            <person name="Aime M.C."/>
        </authorList>
    </citation>
    <scope>NUCLEOTIDE SEQUENCE</scope>
    <source>
        <strain evidence="2">MCA 3950</strain>
    </source>
</reference>
<evidence type="ECO:0000313" key="2">
    <source>
        <dbReference type="EMBL" id="KAG7450556.1"/>
    </source>
</evidence>
<sequence>MGGGRGAPIWRTLDSLPTNDNNSSEDGILRTLNPYINLGIVPSNGSNCAATELPPGAVTPMHRTSSLDYNILVHGEVILLMEDGTEKLLDTPGDTVVMKGAMHAWKNPSSTSWARWVTVLLSAEPALINGNTLAPELVE</sequence>
<dbReference type="EMBL" id="MU250526">
    <property type="protein sequence ID" value="KAG7450556.1"/>
    <property type="molecule type" value="Genomic_DNA"/>
</dbReference>
<dbReference type="RefSeq" id="XP_043044056.1">
    <property type="nucleotide sequence ID" value="XM_043181247.1"/>
</dbReference>
<evidence type="ECO:0000256" key="1">
    <source>
        <dbReference type="SAM" id="MobiDB-lite"/>
    </source>
</evidence>
<dbReference type="InterPro" id="IPR011051">
    <property type="entry name" value="RmlC_Cupin_sf"/>
</dbReference>
<dbReference type="Proteomes" id="UP000812287">
    <property type="component" value="Unassembled WGS sequence"/>
</dbReference>
<protein>
    <submittedName>
        <fullName evidence="2">Uncharacterized protein</fullName>
    </submittedName>
</protein>
<gene>
    <name evidence="2" type="ORF">BT62DRAFT_521802</name>
</gene>
<dbReference type="PANTHER" id="PTHR36156">
    <property type="entry name" value="SLR2101 PROTEIN"/>
    <property type="match status" value="1"/>
</dbReference>
<organism evidence="2 3">
    <name type="scientific">Guyanagaster necrorhizus</name>
    <dbReference type="NCBI Taxonomy" id="856835"/>
    <lineage>
        <taxon>Eukaryota</taxon>
        <taxon>Fungi</taxon>
        <taxon>Dikarya</taxon>
        <taxon>Basidiomycota</taxon>
        <taxon>Agaricomycotina</taxon>
        <taxon>Agaricomycetes</taxon>
        <taxon>Agaricomycetidae</taxon>
        <taxon>Agaricales</taxon>
        <taxon>Marasmiineae</taxon>
        <taxon>Physalacriaceae</taxon>
        <taxon>Guyanagaster</taxon>
    </lineage>
</organism>